<dbReference type="Proteomes" id="UP000241960">
    <property type="component" value="Unassembled WGS sequence"/>
</dbReference>
<feature type="binding site" evidence="6">
    <location>
        <position position="153"/>
    </location>
    <ligand>
        <name>FMN</name>
        <dbReference type="ChEBI" id="CHEBI:58210"/>
    </ligand>
</feature>
<dbReference type="RefSeq" id="WP_107545410.1">
    <property type="nucleotide sequence ID" value="NZ_PZFQ01000061.1"/>
</dbReference>
<evidence type="ECO:0000256" key="3">
    <source>
        <dbReference type="ARBA" id="ARBA00023002"/>
    </source>
</evidence>
<evidence type="ECO:0000313" key="8">
    <source>
        <dbReference type="EMBL" id="PTI73788.1"/>
    </source>
</evidence>
<dbReference type="Gene3D" id="3.20.20.30">
    <property type="entry name" value="Luciferase-like domain"/>
    <property type="match status" value="1"/>
</dbReference>
<organism evidence="8 9">
    <name type="scientific">Staphylococcus succinus</name>
    <dbReference type="NCBI Taxonomy" id="61015"/>
    <lineage>
        <taxon>Bacteria</taxon>
        <taxon>Bacillati</taxon>
        <taxon>Bacillota</taxon>
        <taxon>Bacilli</taxon>
        <taxon>Bacillales</taxon>
        <taxon>Staphylococcaceae</taxon>
        <taxon>Staphylococcus</taxon>
    </lineage>
</organism>
<dbReference type="GO" id="GO:0004497">
    <property type="term" value="F:monooxygenase activity"/>
    <property type="evidence" value="ECO:0007669"/>
    <property type="project" value="UniProtKB-KW"/>
</dbReference>
<evidence type="ECO:0000313" key="9">
    <source>
        <dbReference type="Proteomes" id="UP000241960"/>
    </source>
</evidence>
<dbReference type="Pfam" id="PF00296">
    <property type="entry name" value="Bac_luciferase"/>
    <property type="match status" value="1"/>
</dbReference>
<evidence type="ECO:0000256" key="5">
    <source>
        <dbReference type="ARBA" id="ARBA00033748"/>
    </source>
</evidence>
<dbReference type="PANTHER" id="PTHR30011">
    <property type="entry name" value="ALKANESULFONATE MONOOXYGENASE-RELATED"/>
    <property type="match status" value="1"/>
</dbReference>
<protein>
    <submittedName>
        <fullName evidence="8">Nitrilotriacetate monooxygenase</fullName>
    </submittedName>
</protein>
<feature type="binding site" evidence="6">
    <location>
        <position position="100"/>
    </location>
    <ligand>
        <name>FMN</name>
        <dbReference type="ChEBI" id="CHEBI:58210"/>
    </ligand>
</feature>
<accession>A0A9Q6HLW7</accession>
<evidence type="ECO:0000256" key="2">
    <source>
        <dbReference type="ARBA" id="ARBA00022643"/>
    </source>
</evidence>
<dbReference type="CDD" id="cd01095">
    <property type="entry name" value="Nitrilotriacetate_monoxgenase"/>
    <property type="match status" value="1"/>
</dbReference>
<dbReference type="InterPro" id="IPR051260">
    <property type="entry name" value="Diverse_substr_monoxygenases"/>
</dbReference>
<dbReference type="GO" id="GO:0016705">
    <property type="term" value="F:oxidoreductase activity, acting on paired donors, with incorporation or reduction of molecular oxygen"/>
    <property type="evidence" value="ECO:0007669"/>
    <property type="project" value="InterPro"/>
</dbReference>
<evidence type="ECO:0000256" key="1">
    <source>
        <dbReference type="ARBA" id="ARBA00022630"/>
    </source>
</evidence>
<comment type="caution">
    <text evidence="8">The sequence shown here is derived from an EMBL/GenBank/DDBJ whole genome shotgun (WGS) entry which is preliminary data.</text>
</comment>
<feature type="binding site" evidence="6">
    <location>
        <position position="62"/>
    </location>
    <ligand>
        <name>FMN</name>
        <dbReference type="ChEBI" id="CHEBI:58210"/>
    </ligand>
</feature>
<keyword evidence="4 8" id="KW-0503">Monooxygenase</keyword>
<feature type="domain" description="Luciferase-like" evidence="7">
    <location>
        <begin position="32"/>
        <end position="304"/>
    </location>
</feature>
<reference evidence="8 9" key="1">
    <citation type="journal article" date="2016" name="Front. Microbiol.">
        <title>Comprehensive Phylogenetic Analysis of Bovine Non-aureus Staphylococci Species Based on Whole-Genome Sequencing.</title>
        <authorList>
            <person name="Naushad S."/>
            <person name="Barkema H.W."/>
            <person name="Luby C."/>
            <person name="Condas L.A."/>
            <person name="Nobrega D.B."/>
            <person name="Carson D.A."/>
            <person name="De Buck J."/>
        </authorList>
    </citation>
    <scope>NUCLEOTIDE SEQUENCE [LARGE SCALE GENOMIC DNA]</scope>
    <source>
        <strain evidence="8 9">SNUC 1231</strain>
    </source>
</reference>
<dbReference type="PANTHER" id="PTHR30011:SF16">
    <property type="entry name" value="C2H2 FINGER DOMAIN TRANSCRIPTION FACTOR (EUROFUNG)-RELATED"/>
    <property type="match status" value="1"/>
</dbReference>
<keyword evidence="1 6" id="KW-0285">Flavoprotein</keyword>
<dbReference type="InterPro" id="IPR036661">
    <property type="entry name" value="Luciferase-like_sf"/>
</dbReference>
<proteinExistence type="inferred from homology"/>
<name>A0A9Q6HLW7_9STAP</name>
<evidence type="ECO:0000256" key="6">
    <source>
        <dbReference type="PIRSR" id="PIRSR000337-1"/>
    </source>
</evidence>
<evidence type="ECO:0000259" key="7">
    <source>
        <dbReference type="Pfam" id="PF00296"/>
    </source>
</evidence>
<keyword evidence="2 6" id="KW-0288">FMN</keyword>
<keyword evidence="3" id="KW-0560">Oxidoreductase</keyword>
<dbReference type="EMBL" id="PZFQ01000061">
    <property type="protein sequence ID" value="PTI73788.1"/>
    <property type="molecule type" value="Genomic_DNA"/>
</dbReference>
<gene>
    <name evidence="8" type="ORF">BU058_12740</name>
</gene>
<dbReference type="NCBIfam" id="TIGR03860">
    <property type="entry name" value="FMN_nitrolo"/>
    <property type="match status" value="1"/>
</dbReference>
<dbReference type="PIRSF" id="PIRSF000337">
    <property type="entry name" value="NTA_MOA"/>
    <property type="match status" value="1"/>
</dbReference>
<dbReference type="InterPro" id="IPR016215">
    <property type="entry name" value="NTA_MOA"/>
</dbReference>
<sequence length="447" mass="49624">MTLSNEGKQMILALQFVSGYGGEFRSWRLPGASTDAYTNMDYQVSIAKKAEEGKIHMIFSADTPALTNDLSNQSPMHQMDPLVSFSAIARETNNIGLVSTVSTTYSYPYNTARTMKTLDVMSGGRIGWNAVSSSMGGVAENFGTRMLPREKRYDMAYEAIEAVQTLWGSFGEEAMILNKKTGEYVDMSKVRYANYNGEYFKTKGPLPIPPSPQGQPPIFQAGGGEKGIEMAGKYASGVYANPFTIADAKMHRSALQESAKHYGRSGEDIKMLTGFMFTIGDTEEEALERRRQIIDYAPEMETAQRVQYLGMMVNLRISINDIDINQPLPQELISQISPNMMDPRAERVIELIQKGLSVKDILAHGVINYHPVVAGTAVQVADFLEKWFTSGATDGFSIVPDSLHDGVEKFVEQVIPILQERGLFHKDYEGSTLRKNMGVPYQYGIRS</sequence>
<dbReference type="AlphaFoldDB" id="A0A9Q6HLW7"/>
<dbReference type="InterPro" id="IPR011251">
    <property type="entry name" value="Luciferase-like_dom"/>
</dbReference>
<dbReference type="SUPFAM" id="SSF51679">
    <property type="entry name" value="Bacterial luciferase-like"/>
    <property type="match status" value="1"/>
</dbReference>
<evidence type="ECO:0000256" key="4">
    <source>
        <dbReference type="ARBA" id="ARBA00023033"/>
    </source>
</evidence>
<comment type="similarity">
    <text evidence="5">Belongs to the NtaA/SnaA/DszA monooxygenase family.</text>
</comment>